<accession>A0A502GU20</accession>
<reference evidence="1 2" key="1">
    <citation type="journal article" date="2019" name="Environ. Microbiol.">
        <title>Species interactions and distinct microbial communities in high Arctic permafrost affected cryosols are associated with the CH4 and CO2 gas fluxes.</title>
        <authorList>
            <person name="Altshuler I."/>
            <person name="Hamel J."/>
            <person name="Turney S."/>
            <person name="Magnuson E."/>
            <person name="Levesque R."/>
            <person name="Greer C."/>
            <person name="Whyte L.G."/>
        </authorList>
    </citation>
    <scope>NUCLEOTIDE SEQUENCE [LARGE SCALE GENOMIC DNA]</scope>
    <source>
        <strain evidence="1 2">E3</strain>
    </source>
</reference>
<dbReference type="Proteomes" id="UP000317933">
    <property type="component" value="Unassembled WGS sequence"/>
</dbReference>
<evidence type="ECO:0000313" key="2">
    <source>
        <dbReference type="Proteomes" id="UP000317933"/>
    </source>
</evidence>
<gene>
    <name evidence="1" type="ORF">EAH78_31150</name>
</gene>
<protein>
    <recommendedName>
        <fullName evidence="3">Replication-relaxation</fullName>
    </recommendedName>
</protein>
<evidence type="ECO:0008006" key="3">
    <source>
        <dbReference type="Google" id="ProtNLM"/>
    </source>
</evidence>
<dbReference type="AlphaFoldDB" id="A0A502GU20"/>
<organism evidence="1 2">
    <name type="scientific">Pseudomonas arsenicoxydans</name>
    <dbReference type="NCBI Taxonomy" id="702115"/>
    <lineage>
        <taxon>Bacteria</taxon>
        <taxon>Pseudomonadati</taxon>
        <taxon>Pseudomonadota</taxon>
        <taxon>Gammaproteobacteria</taxon>
        <taxon>Pseudomonadales</taxon>
        <taxon>Pseudomonadaceae</taxon>
        <taxon>Pseudomonas</taxon>
    </lineage>
</organism>
<proteinExistence type="predicted"/>
<sequence>MILDEGKTTNAVSGWGRSAAISRSREKLESVVKWLAWFDYSDRSTIAAMLGVDADGQRAFFKRLEESGFLLVERAPGIDRKIYSLGEAGFEYALMLAPELNLKRRRRLPSWVSMIHSFSVQAAIITRMPDIETLRPEKTLKHLRTVRLPDAILTMKNGTTVALEVELNHKSSPRVYNIFLSHLKNIRGGHYDKVLYLFPNAGLCSLYQEKYDQPIWPIYRLLPETTRLIQDKDRSFTASPVHESKLMQFQVEVMYTL</sequence>
<evidence type="ECO:0000313" key="1">
    <source>
        <dbReference type="EMBL" id="TPG65729.1"/>
    </source>
</evidence>
<comment type="caution">
    <text evidence="1">The sequence shown here is derived from an EMBL/GenBank/DDBJ whole genome shotgun (WGS) entry which is preliminary data.</text>
</comment>
<name>A0A502GU20_9PSED</name>
<dbReference type="EMBL" id="RCZE01000024">
    <property type="protein sequence ID" value="TPG65729.1"/>
    <property type="molecule type" value="Genomic_DNA"/>
</dbReference>